<dbReference type="Proteomes" id="UP000294850">
    <property type="component" value="Unassembled WGS sequence"/>
</dbReference>
<dbReference type="Pfam" id="PF18962">
    <property type="entry name" value="Por_Secre_tail"/>
    <property type="match status" value="1"/>
</dbReference>
<keyword evidence="4" id="KW-1185">Reference proteome</keyword>
<evidence type="ECO:0000313" key="4">
    <source>
        <dbReference type="Proteomes" id="UP000294850"/>
    </source>
</evidence>
<evidence type="ECO:0000259" key="2">
    <source>
        <dbReference type="Pfam" id="PF18962"/>
    </source>
</evidence>
<feature type="chain" id="PRO_5020365979" evidence="1">
    <location>
        <begin position="30"/>
        <end position="453"/>
    </location>
</feature>
<dbReference type="NCBIfam" id="TIGR04183">
    <property type="entry name" value="Por_Secre_tail"/>
    <property type="match status" value="1"/>
</dbReference>
<reference evidence="3 4" key="1">
    <citation type="submission" date="2019-03" db="EMBL/GenBank/DDBJ databases">
        <title>Dyadobacter AR-3-6 sp. nov., isolated from arctic soil.</title>
        <authorList>
            <person name="Chaudhary D.K."/>
        </authorList>
    </citation>
    <scope>NUCLEOTIDE SEQUENCE [LARGE SCALE GENOMIC DNA]</scope>
    <source>
        <strain evidence="3 4">AR-3-6</strain>
    </source>
</reference>
<organism evidence="3 4">
    <name type="scientific">Dyadobacter psychrotolerans</name>
    <dbReference type="NCBI Taxonomy" id="2541721"/>
    <lineage>
        <taxon>Bacteria</taxon>
        <taxon>Pseudomonadati</taxon>
        <taxon>Bacteroidota</taxon>
        <taxon>Cytophagia</taxon>
        <taxon>Cytophagales</taxon>
        <taxon>Spirosomataceae</taxon>
        <taxon>Dyadobacter</taxon>
    </lineage>
</organism>
<protein>
    <submittedName>
        <fullName evidence="3">T9SS type A sorting domain-containing protein</fullName>
    </submittedName>
</protein>
<accession>A0A4R5DUQ3</accession>
<evidence type="ECO:0000256" key="1">
    <source>
        <dbReference type="SAM" id="SignalP"/>
    </source>
</evidence>
<feature type="domain" description="Secretion system C-terminal sorting" evidence="2">
    <location>
        <begin position="382"/>
        <end position="452"/>
    </location>
</feature>
<dbReference type="InterPro" id="IPR026444">
    <property type="entry name" value="Secre_tail"/>
</dbReference>
<dbReference type="OrthoDB" id="947773at2"/>
<sequence length="453" mass="48032">MPKLSSFNIIIFLPVVCLLVAPSVCKAQASCPANISVCENTAPFALSGASPAGGVFSGAGVVNGNFNPSGAGTGIKTITYTYTDVNNVSSVCQFNITVNAAPQIACNLGYSYKCQTELRPLNGCGISISTGEPLEVTWSGPGVSGSPALGYQFDPLIAGLGLHDFTVTAKTGSGCQESGSMKDGVDQTYSVSCPPMQTFSITDPPFTLTGGVVIQGSIEDALVGINSDEYAKYTGPGVLPMSRTFDPATAGEGIHEITYTYAAYSCSASCTYQLKSSPLPVRLTSFTASADNEKVTLLWKTNVEKNFKHFDVQKSKDPEHGFFALTTIPGKGTSSSYAFDDRENPGFLPYYYRLKMTDHDGSFGFSSVIWAIGKGDQKVTAYPNPASREITIDAPEALTEFALINSFGKPVFTDKLNKGKNKQITLPRLPAGLYLLKTITSSGTSSFSKVLIE</sequence>
<keyword evidence="1" id="KW-0732">Signal</keyword>
<dbReference type="AlphaFoldDB" id="A0A4R5DUQ3"/>
<dbReference type="EMBL" id="SMFL01000002">
    <property type="protein sequence ID" value="TDE17517.1"/>
    <property type="molecule type" value="Genomic_DNA"/>
</dbReference>
<comment type="caution">
    <text evidence="3">The sequence shown here is derived from an EMBL/GenBank/DDBJ whole genome shotgun (WGS) entry which is preliminary data.</text>
</comment>
<gene>
    <name evidence="3" type="ORF">E0F88_06400</name>
</gene>
<dbReference type="RefSeq" id="WP_131957383.1">
    <property type="nucleotide sequence ID" value="NZ_SMFL01000002.1"/>
</dbReference>
<feature type="signal peptide" evidence="1">
    <location>
        <begin position="1"/>
        <end position="29"/>
    </location>
</feature>
<proteinExistence type="predicted"/>
<evidence type="ECO:0000313" key="3">
    <source>
        <dbReference type="EMBL" id="TDE17517.1"/>
    </source>
</evidence>
<dbReference type="Gene3D" id="2.60.40.10">
    <property type="entry name" value="Immunoglobulins"/>
    <property type="match status" value="1"/>
</dbReference>
<dbReference type="InterPro" id="IPR013783">
    <property type="entry name" value="Ig-like_fold"/>
</dbReference>
<name>A0A4R5DUQ3_9BACT</name>